<evidence type="ECO:0000256" key="5">
    <source>
        <dbReference type="ARBA" id="ARBA00023242"/>
    </source>
</evidence>
<dbReference type="EMBL" id="AWWV01009584">
    <property type="protein sequence ID" value="OMO85556.1"/>
    <property type="molecule type" value="Genomic_DNA"/>
</dbReference>
<proteinExistence type="inferred from homology"/>
<protein>
    <recommendedName>
        <fullName evidence="8">AP2/ERF domain-containing protein</fullName>
    </recommendedName>
</protein>
<accession>A0A1R3ISJ6</accession>
<gene>
    <name evidence="9" type="ORF">CCACVL1_10105</name>
</gene>
<dbReference type="OMA" id="NYWQYVE"/>
<dbReference type="Proteomes" id="UP000188268">
    <property type="component" value="Unassembled WGS sequence"/>
</dbReference>
<feature type="domain" description="AP2/ERF" evidence="8">
    <location>
        <begin position="51"/>
        <end position="108"/>
    </location>
</feature>
<dbReference type="InterPro" id="IPR016177">
    <property type="entry name" value="DNA-bd_dom_sf"/>
</dbReference>
<dbReference type="Gene3D" id="3.30.730.10">
    <property type="entry name" value="AP2/ERF domain"/>
    <property type="match status" value="1"/>
</dbReference>
<dbReference type="InterPro" id="IPR036955">
    <property type="entry name" value="AP2/ERF_dom_sf"/>
</dbReference>
<dbReference type="InterPro" id="IPR001471">
    <property type="entry name" value="AP2/ERF_dom"/>
</dbReference>
<dbReference type="GO" id="GO:0003700">
    <property type="term" value="F:DNA-binding transcription factor activity"/>
    <property type="evidence" value="ECO:0007669"/>
    <property type="project" value="InterPro"/>
</dbReference>
<name>A0A1R3ISJ6_COCAP</name>
<organism evidence="9 10">
    <name type="scientific">Corchorus capsularis</name>
    <name type="common">Jute</name>
    <dbReference type="NCBI Taxonomy" id="210143"/>
    <lineage>
        <taxon>Eukaryota</taxon>
        <taxon>Viridiplantae</taxon>
        <taxon>Streptophyta</taxon>
        <taxon>Embryophyta</taxon>
        <taxon>Tracheophyta</taxon>
        <taxon>Spermatophyta</taxon>
        <taxon>Magnoliopsida</taxon>
        <taxon>eudicotyledons</taxon>
        <taxon>Gunneridae</taxon>
        <taxon>Pentapetalae</taxon>
        <taxon>rosids</taxon>
        <taxon>malvids</taxon>
        <taxon>Malvales</taxon>
        <taxon>Malvaceae</taxon>
        <taxon>Grewioideae</taxon>
        <taxon>Apeibeae</taxon>
        <taxon>Corchorus</taxon>
    </lineage>
</organism>
<feature type="compositionally biased region" description="Polar residues" evidence="7">
    <location>
        <begin position="30"/>
        <end position="40"/>
    </location>
</feature>
<dbReference type="InterPro" id="IPR044808">
    <property type="entry name" value="ERF_plant"/>
</dbReference>
<evidence type="ECO:0000313" key="9">
    <source>
        <dbReference type="EMBL" id="OMO85556.1"/>
    </source>
</evidence>
<dbReference type="Gramene" id="OMO85556">
    <property type="protein sequence ID" value="OMO85556"/>
    <property type="gene ID" value="CCACVL1_10105"/>
</dbReference>
<dbReference type="SMART" id="SM00380">
    <property type="entry name" value="AP2"/>
    <property type="match status" value="1"/>
</dbReference>
<keyword evidence="10" id="KW-1185">Reference proteome</keyword>
<evidence type="ECO:0000256" key="1">
    <source>
        <dbReference type="ARBA" id="ARBA00004123"/>
    </source>
</evidence>
<sequence length="291" mass="31628">MAATSQHQYLIAQSHDMLPQQQATPGQQQDHLTPQNQQLPEAQDQGMRKRHYRGVRQRPWGKWAAEIRDPKKAARVWLGTFDTAEAAAAAYDAAALKFKGSKAKLNFPERVQVQAAAFLPSNSTYNNPNIAAAPQHSLPSSTNNPQSPCYYSNLLSSHEAFPYLSQYVQLLSDCNDIVDNNYWQYVEPSGVHNYQQPAPAALISHSPSLMTSSINSSSTTSYSNSSSSAASAAGYFMSQNHQVVNDEENSAPGFISSAAAQIMGSFSSTSHLASLNHAGNKPSDHGSQPKD</sequence>
<dbReference type="CDD" id="cd00018">
    <property type="entry name" value="AP2"/>
    <property type="match status" value="1"/>
</dbReference>
<dbReference type="PRINTS" id="PR00367">
    <property type="entry name" value="ETHRSPELEMNT"/>
</dbReference>
<feature type="region of interest" description="Disordered" evidence="7">
    <location>
        <begin position="14"/>
        <end position="56"/>
    </location>
</feature>
<keyword evidence="3" id="KW-0238">DNA-binding</keyword>
<keyword evidence="2" id="KW-0805">Transcription regulation</keyword>
<comment type="caution">
    <text evidence="9">The sequence shown here is derived from an EMBL/GenBank/DDBJ whole genome shotgun (WGS) entry which is preliminary data.</text>
</comment>
<evidence type="ECO:0000313" key="10">
    <source>
        <dbReference type="Proteomes" id="UP000188268"/>
    </source>
</evidence>
<dbReference type="PANTHER" id="PTHR31190">
    <property type="entry name" value="DNA-BINDING DOMAIN"/>
    <property type="match status" value="1"/>
</dbReference>
<evidence type="ECO:0000256" key="6">
    <source>
        <dbReference type="ARBA" id="ARBA00024343"/>
    </source>
</evidence>
<keyword evidence="5" id="KW-0539">Nucleus</keyword>
<dbReference type="SUPFAM" id="SSF54171">
    <property type="entry name" value="DNA-binding domain"/>
    <property type="match status" value="1"/>
</dbReference>
<comment type="similarity">
    <text evidence="6">Belongs to the AP2/ERF transcription factor family. ERF subfamily.</text>
</comment>
<dbReference type="GO" id="GO:0005634">
    <property type="term" value="C:nucleus"/>
    <property type="evidence" value="ECO:0007669"/>
    <property type="project" value="UniProtKB-SubCell"/>
</dbReference>
<evidence type="ECO:0000256" key="3">
    <source>
        <dbReference type="ARBA" id="ARBA00023125"/>
    </source>
</evidence>
<dbReference type="AlphaFoldDB" id="A0A1R3ISJ6"/>
<dbReference type="Pfam" id="PF00847">
    <property type="entry name" value="AP2"/>
    <property type="match status" value="1"/>
</dbReference>
<dbReference type="PROSITE" id="PS51032">
    <property type="entry name" value="AP2_ERF"/>
    <property type="match status" value="1"/>
</dbReference>
<dbReference type="FunFam" id="3.30.730.10:FF:000001">
    <property type="entry name" value="Ethylene-responsive transcription factor 2"/>
    <property type="match status" value="1"/>
</dbReference>
<evidence type="ECO:0000256" key="2">
    <source>
        <dbReference type="ARBA" id="ARBA00023015"/>
    </source>
</evidence>
<comment type="subcellular location">
    <subcellularLocation>
        <location evidence="1">Nucleus</location>
    </subcellularLocation>
</comment>
<keyword evidence="4" id="KW-0804">Transcription</keyword>
<evidence type="ECO:0000256" key="4">
    <source>
        <dbReference type="ARBA" id="ARBA00023163"/>
    </source>
</evidence>
<dbReference type="GO" id="GO:0009873">
    <property type="term" value="P:ethylene-activated signaling pathway"/>
    <property type="evidence" value="ECO:0007669"/>
    <property type="project" value="InterPro"/>
</dbReference>
<dbReference type="STRING" id="210143.A0A1R3ISJ6"/>
<evidence type="ECO:0000256" key="7">
    <source>
        <dbReference type="SAM" id="MobiDB-lite"/>
    </source>
</evidence>
<dbReference type="OrthoDB" id="1925932at2759"/>
<dbReference type="GO" id="GO:0003677">
    <property type="term" value="F:DNA binding"/>
    <property type="evidence" value="ECO:0007669"/>
    <property type="project" value="UniProtKB-KW"/>
</dbReference>
<reference evidence="9 10" key="1">
    <citation type="submission" date="2013-09" db="EMBL/GenBank/DDBJ databases">
        <title>Corchorus capsularis genome sequencing.</title>
        <authorList>
            <person name="Alam M."/>
            <person name="Haque M.S."/>
            <person name="Islam M.S."/>
            <person name="Emdad E.M."/>
            <person name="Islam M.M."/>
            <person name="Ahmed B."/>
            <person name="Halim A."/>
            <person name="Hossen Q.M.M."/>
            <person name="Hossain M.Z."/>
            <person name="Ahmed R."/>
            <person name="Khan M.M."/>
            <person name="Islam R."/>
            <person name="Rashid M.M."/>
            <person name="Khan S.A."/>
            <person name="Rahman M.S."/>
            <person name="Alam M."/>
        </authorList>
    </citation>
    <scope>NUCLEOTIDE SEQUENCE [LARGE SCALE GENOMIC DNA]</scope>
    <source>
        <strain evidence="10">cv. CVL-1</strain>
        <tissue evidence="9">Whole seedling</tissue>
    </source>
</reference>
<feature type="compositionally biased region" description="Low complexity" evidence="7">
    <location>
        <begin position="20"/>
        <end position="29"/>
    </location>
</feature>
<dbReference type="PANTHER" id="PTHR31190:SF489">
    <property type="entry name" value="ETHYLENE-RESPONSIVE TRANSCRIPTION FACTOR ERF113-RELATED"/>
    <property type="match status" value="1"/>
</dbReference>
<evidence type="ECO:0000259" key="8">
    <source>
        <dbReference type="PROSITE" id="PS51032"/>
    </source>
</evidence>